<feature type="chain" id="PRO_5015640889" evidence="1">
    <location>
        <begin position="25"/>
        <end position="73"/>
    </location>
</feature>
<protein>
    <submittedName>
        <fullName evidence="2">Uncharacterized protein</fullName>
    </submittedName>
</protein>
<evidence type="ECO:0000313" key="3">
    <source>
        <dbReference type="Proteomes" id="UP000238157"/>
    </source>
</evidence>
<dbReference type="Proteomes" id="UP000238157">
    <property type="component" value="Unassembled WGS sequence"/>
</dbReference>
<sequence>MKKSILLCFALVATISFTSRFSEAQNIASGYYEKHESCNSPEGVTVMKCRPAVDAQCNVSGQVPCSAWEEMLS</sequence>
<dbReference type="AlphaFoldDB" id="A0A2T0WMJ8"/>
<accession>A0A2T0WMJ8</accession>
<evidence type="ECO:0000313" key="2">
    <source>
        <dbReference type="EMBL" id="PRY87930.1"/>
    </source>
</evidence>
<comment type="caution">
    <text evidence="2">The sequence shown here is derived from an EMBL/GenBank/DDBJ whole genome shotgun (WGS) entry which is preliminary data.</text>
</comment>
<name>A0A2T0WMJ8_9BACT</name>
<evidence type="ECO:0000256" key="1">
    <source>
        <dbReference type="SAM" id="SignalP"/>
    </source>
</evidence>
<gene>
    <name evidence="2" type="ORF">CLW00_10550</name>
</gene>
<reference evidence="2 3" key="1">
    <citation type="submission" date="2018-03" db="EMBL/GenBank/DDBJ databases">
        <title>Genomic Encyclopedia of Archaeal and Bacterial Type Strains, Phase II (KMG-II): from individual species to whole genera.</title>
        <authorList>
            <person name="Goeker M."/>
        </authorList>
    </citation>
    <scope>NUCLEOTIDE SEQUENCE [LARGE SCALE GENOMIC DNA]</scope>
    <source>
        <strain evidence="2 3">DSM 27929</strain>
    </source>
</reference>
<dbReference type="EMBL" id="PVTR01000005">
    <property type="protein sequence ID" value="PRY87930.1"/>
    <property type="molecule type" value="Genomic_DNA"/>
</dbReference>
<keyword evidence="1" id="KW-0732">Signal</keyword>
<proteinExistence type="predicted"/>
<keyword evidence="3" id="KW-1185">Reference proteome</keyword>
<organism evidence="2 3">
    <name type="scientific">Mongoliibacter ruber</name>
    <dbReference type="NCBI Taxonomy" id="1750599"/>
    <lineage>
        <taxon>Bacteria</taxon>
        <taxon>Pseudomonadati</taxon>
        <taxon>Bacteroidota</taxon>
        <taxon>Cytophagia</taxon>
        <taxon>Cytophagales</taxon>
        <taxon>Cyclobacteriaceae</taxon>
        <taxon>Mongoliibacter</taxon>
    </lineage>
</organism>
<feature type="signal peptide" evidence="1">
    <location>
        <begin position="1"/>
        <end position="24"/>
    </location>
</feature>